<comment type="similarity">
    <text evidence="3">Belongs to the acetyltransferase family. RimJ subfamily.</text>
</comment>
<dbReference type="Pfam" id="PF13302">
    <property type="entry name" value="Acetyltransf_3"/>
    <property type="match status" value="1"/>
</dbReference>
<proteinExistence type="inferred from homology"/>
<keyword evidence="1 5" id="KW-0808">Transferase</keyword>
<evidence type="ECO:0000313" key="6">
    <source>
        <dbReference type="Proteomes" id="UP000271031"/>
    </source>
</evidence>
<dbReference type="OrthoDB" id="9795206at2"/>
<name>A0A3M8DY61_9BACL</name>
<dbReference type="InterPro" id="IPR000182">
    <property type="entry name" value="GNAT_dom"/>
</dbReference>
<feature type="domain" description="N-acetyltransferase" evidence="4">
    <location>
        <begin position="8"/>
        <end position="178"/>
    </location>
</feature>
<dbReference type="InterPro" id="IPR016181">
    <property type="entry name" value="Acyl_CoA_acyltransferase"/>
</dbReference>
<comment type="caution">
    <text evidence="5">The sequence shown here is derived from an EMBL/GenBank/DDBJ whole genome shotgun (WGS) entry which is preliminary data.</text>
</comment>
<organism evidence="5 6">
    <name type="scientific">Brevibacillus fluminis</name>
    <dbReference type="NCBI Taxonomy" id="511487"/>
    <lineage>
        <taxon>Bacteria</taxon>
        <taxon>Bacillati</taxon>
        <taxon>Bacillota</taxon>
        <taxon>Bacilli</taxon>
        <taxon>Bacillales</taxon>
        <taxon>Paenibacillaceae</taxon>
        <taxon>Brevibacillus</taxon>
    </lineage>
</organism>
<evidence type="ECO:0000313" key="5">
    <source>
        <dbReference type="EMBL" id="RNB91917.1"/>
    </source>
</evidence>
<dbReference type="PANTHER" id="PTHR43792">
    <property type="entry name" value="GNAT FAMILY, PUTATIVE (AFU_ORTHOLOGUE AFUA_3G00765)-RELATED-RELATED"/>
    <property type="match status" value="1"/>
</dbReference>
<dbReference type="GO" id="GO:0008999">
    <property type="term" value="F:protein-N-terminal-alanine acetyltransferase activity"/>
    <property type="evidence" value="ECO:0007669"/>
    <property type="project" value="TreeGrafter"/>
</dbReference>
<sequence>MRLEGEKVFLRRLLASDAGELLDLRSRNQAFFQPFEPIQPTDHYTLEAQLAAIELAHVNWEKGLAYGFGICTAESARLIGRVNLANVVRGAWQNCTIGYFIDQSQNGQGFMTEAVKLAGRFAFDEAGLHRVQAGVMPHNVRSIRVLEKAGFRNEGLSKRYLNINGVWEDHLIFARTSEE</sequence>
<dbReference type="PROSITE" id="PS51186">
    <property type="entry name" value="GNAT"/>
    <property type="match status" value="1"/>
</dbReference>
<reference evidence="5 6" key="1">
    <citation type="submission" date="2018-10" db="EMBL/GenBank/DDBJ databases">
        <title>Phylogenomics of Brevibacillus.</title>
        <authorList>
            <person name="Dunlap C."/>
        </authorList>
    </citation>
    <scope>NUCLEOTIDE SEQUENCE [LARGE SCALE GENOMIC DNA]</scope>
    <source>
        <strain evidence="5 6">JCM 15716</strain>
    </source>
</reference>
<dbReference type="EMBL" id="RHHQ01000004">
    <property type="protein sequence ID" value="RNB91917.1"/>
    <property type="molecule type" value="Genomic_DNA"/>
</dbReference>
<dbReference type="Gene3D" id="3.40.630.30">
    <property type="match status" value="1"/>
</dbReference>
<dbReference type="PANTHER" id="PTHR43792:SF8">
    <property type="entry name" value="[RIBOSOMAL PROTEIN US5]-ALANINE N-ACETYLTRANSFERASE"/>
    <property type="match status" value="1"/>
</dbReference>
<evidence type="ECO:0000259" key="4">
    <source>
        <dbReference type="PROSITE" id="PS51186"/>
    </source>
</evidence>
<accession>A0A3M8DY61</accession>
<dbReference type="SUPFAM" id="SSF55729">
    <property type="entry name" value="Acyl-CoA N-acyltransferases (Nat)"/>
    <property type="match status" value="1"/>
</dbReference>
<gene>
    <name evidence="5" type="ORF">EDM56_03970</name>
</gene>
<evidence type="ECO:0000256" key="1">
    <source>
        <dbReference type="ARBA" id="ARBA00022679"/>
    </source>
</evidence>
<dbReference type="AlphaFoldDB" id="A0A3M8DY61"/>
<keyword evidence="2" id="KW-0012">Acyltransferase</keyword>
<evidence type="ECO:0000256" key="3">
    <source>
        <dbReference type="ARBA" id="ARBA00038502"/>
    </source>
</evidence>
<dbReference type="Proteomes" id="UP000271031">
    <property type="component" value="Unassembled WGS sequence"/>
</dbReference>
<dbReference type="RefSeq" id="WP_122916579.1">
    <property type="nucleotide sequence ID" value="NZ_RHHQ01000004.1"/>
</dbReference>
<dbReference type="GO" id="GO:0005737">
    <property type="term" value="C:cytoplasm"/>
    <property type="evidence" value="ECO:0007669"/>
    <property type="project" value="TreeGrafter"/>
</dbReference>
<dbReference type="InterPro" id="IPR051531">
    <property type="entry name" value="N-acetyltransferase"/>
</dbReference>
<keyword evidence="6" id="KW-1185">Reference proteome</keyword>
<protein>
    <submittedName>
        <fullName evidence="5">N-acetyltransferase</fullName>
    </submittedName>
</protein>
<evidence type="ECO:0000256" key="2">
    <source>
        <dbReference type="ARBA" id="ARBA00023315"/>
    </source>
</evidence>